<dbReference type="InterPro" id="IPR043129">
    <property type="entry name" value="ATPase_NBD"/>
</dbReference>
<dbReference type="InterPro" id="IPR000600">
    <property type="entry name" value="ROK"/>
</dbReference>
<organism evidence="2 3">
    <name type="scientific">Microbacterium trichothecenolyticum</name>
    <name type="common">Aureobacterium trichothecenolyticum</name>
    <dbReference type="NCBI Taxonomy" id="69370"/>
    <lineage>
        <taxon>Bacteria</taxon>
        <taxon>Bacillati</taxon>
        <taxon>Actinomycetota</taxon>
        <taxon>Actinomycetes</taxon>
        <taxon>Micrococcales</taxon>
        <taxon>Microbacteriaceae</taxon>
        <taxon>Microbacterium</taxon>
    </lineage>
</organism>
<dbReference type="PATRIC" id="fig|69370.6.peg.33"/>
<comment type="caution">
    <text evidence="2">The sequence shown here is derived from an EMBL/GenBank/DDBJ whole genome shotgun (WGS) entry which is preliminary data.</text>
</comment>
<dbReference type="PANTHER" id="PTHR18964:SF173">
    <property type="entry name" value="GLUCOKINASE"/>
    <property type="match status" value="1"/>
</dbReference>
<gene>
    <name evidence="2" type="primary">nagC_1</name>
    <name evidence="2" type="ORF">RS82_00035</name>
</gene>
<evidence type="ECO:0000313" key="2">
    <source>
        <dbReference type="EMBL" id="KJL45793.1"/>
    </source>
</evidence>
<dbReference type="InterPro" id="IPR049874">
    <property type="entry name" value="ROK_cs"/>
</dbReference>
<protein>
    <submittedName>
        <fullName evidence="2">N-acetylglucosamine repressor</fullName>
    </submittedName>
</protein>
<dbReference type="EMBL" id="JYJA01000009">
    <property type="protein sequence ID" value="KJL45793.1"/>
    <property type="molecule type" value="Genomic_DNA"/>
</dbReference>
<dbReference type="RefSeq" id="WP_052676605.1">
    <property type="nucleotide sequence ID" value="NZ_JYJA01000009.1"/>
</dbReference>
<dbReference type="Gene3D" id="1.10.10.10">
    <property type="entry name" value="Winged helix-like DNA-binding domain superfamily/Winged helix DNA-binding domain"/>
    <property type="match status" value="1"/>
</dbReference>
<dbReference type="AlphaFoldDB" id="A0A0M2HMW2"/>
<evidence type="ECO:0000256" key="1">
    <source>
        <dbReference type="ARBA" id="ARBA00006479"/>
    </source>
</evidence>
<sequence>MSTESFVGSGDAPPGGASLGTAASLDAAPLAHVVDLVRSGRAVTRPRLVVVSGLTRKVVTQRVEDAFRLGLLRDGGLAASEGGRQARLLEFNADAARVFGVLIEASEITVGVADLRGRLLSTSHEDWSVDNGPDATMARVKAHIDALAAREPRLRAWGIGVGVPGPVDLTTGRLVSPPIMPGWHGFSARAWLREHVDAPVWVDNDVNLMAIGEWTFGPGPTADDMLFIKLGTGIGSAVISRGRLLRGQRGGAGEIGHVHITDAPDAVCRCGLVGCLEAVAGGWSLLAEATRRAAESPVLEQALAERHQVTLGDIGVAAQVGDALVRELIEARANVIGDVAANLVNFANPGQLVIGGGVLRTGDGFLDIISAVIQRRSTRLATDGLVIRSASLDQNEGVAGAALLATENLFAPAALARWIEDGNPLGHAAALQQLPAAYV</sequence>
<dbReference type="SUPFAM" id="SSF53067">
    <property type="entry name" value="Actin-like ATPase domain"/>
    <property type="match status" value="1"/>
</dbReference>
<dbReference type="InterPro" id="IPR036388">
    <property type="entry name" value="WH-like_DNA-bd_sf"/>
</dbReference>
<name>A0A0M2HMW2_MICTR</name>
<dbReference type="PROSITE" id="PS01125">
    <property type="entry name" value="ROK"/>
    <property type="match status" value="1"/>
</dbReference>
<proteinExistence type="inferred from homology"/>
<dbReference type="Gene3D" id="3.30.420.40">
    <property type="match status" value="2"/>
</dbReference>
<dbReference type="PANTHER" id="PTHR18964">
    <property type="entry name" value="ROK (REPRESSOR, ORF, KINASE) FAMILY"/>
    <property type="match status" value="1"/>
</dbReference>
<dbReference type="Proteomes" id="UP000034098">
    <property type="component" value="Unassembled WGS sequence"/>
</dbReference>
<evidence type="ECO:0000313" key="3">
    <source>
        <dbReference type="Proteomes" id="UP000034098"/>
    </source>
</evidence>
<keyword evidence="3" id="KW-1185">Reference proteome</keyword>
<dbReference type="Pfam" id="PF00480">
    <property type="entry name" value="ROK"/>
    <property type="match status" value="1"/>
</dbReference>
<comment type="similarity">
    <text evidence="1">Belongs to the ROK (NagC/XylR) family.</text>
</comment>
<accession>A0A0M2HMW2</accession>
<reference evidence="2 3" key="1">
    <citation type="submission" date="2015-02" db="EMBL/GenBank/DDBJ databases">
        <title>Draft genome sequences of ten Microbacterium spp. with emphasis on heavy metal contaminated environments.</title>
        <authorList>
            <person name="Corretto E."/>
        </authorList>
    </citation>
    <scope>NUCLEOTIDE SEQUENCE [LARGE SCALE GENOMIC DNA]</scope>
    <source>
        <strain evidence="2 3">DSM 8608</strain>
    </source>
</reference>